<keyword evidence="3" id="KW-1185">Reference proteome</keyword>
<reference evidence="3" key="2">
    <citation type="submission" date="2013-12" db="EMBL/GenBank/DDBJ databases">
        <title>Evolution of pathogenesis and genome organization in the Tremellales.</title>
        <authorList>
            <person name="Cuomo C."/>
            <person name="Litvintseva A."/>
            <person name="Heitman J."/>
            <person name="Chen Y."/>
            <person name="Sun S."/>
            <person name="Springer D."/>
            <person name="Dromer F."/>
            <person name="Young S."/>
            <person name="Zeng Q."/>
            <person name="Chapman S."/>
            <person name="Gujja S."/>
            <person name="Saif S."/>
            <person name="Birren B."/>
        </authorList>
    </citation>
    <scope>NUCLEOTIDE SEQUENCE [LARGE SCALE GENOMIC DNA]</scope>
    <source>
        <strain evidence="3">CBS 10435</strain>
    </source>
</reference>
<accession>A0A1B9ITQ2</accession>
<organism evidence="2 3">
    <name type="scientific">Kwoniella mangroviensis CBS 10435</name>
    <dbReference type="NCBI Taxonomy" id="1331196"/>
    <lineage>
        <taxon>Eukaryota</taxon>
        <taxon>Fungi</taxon>
        <taxon>Dikarya</taxon>
        <taxon>Basidiomycota</taxon>
        <taxon>Agaricomycotina</taxon>
        <taxon>Tremellomycetes</taxon>
        <taxon>Tremellales</taxon>
        <taxon>Cryptococcaceae</taxon>
        <taxon>Kwoniella</taxon>
    </lineage>
</organism>
<sequence>MSASSSLIGFMGSNGDSAYEQEFDSTRIPGEKITLSFRRHDDDETTRLTVPTAVSYHPSEPEARKYRFDKVNDIMLSGRGLAFGEYISKGLSSMKETQMSVTLDAPKISIYSNSKGFNDCQGQLPTEVAQELKKMGDCETIEITRFQPSAVHSGSSIPGVITTSYLFGRDLRAQSTRLHQVPDPLEQRNQASNDNHGDDDGARRRVLPLDSSKSFEDLSVVGKRKYDDLYYTFVREEKDVSLPRMTDLRQTALNMVVGLDNSEYWKNQAN</sequence>
<evidence type="ECO:0000313" key="2">
    <source>
        <dbReference type="EMBL" id="OCF58870.1"/>
    </source>
</evidence>
<dbReference type="Proteomes" id="UP000092583">
    <property type="component" value="Unassembled WGS sequence"/>
</dbReference>
<protein>
    <submittedName>
        <fullName evidence="2">Uncharacterized protein</fullName>
    </submittedName>
</protein>
<evidence type="ECO:0000313" key="3">
    <source>
        <dbReference type="Proteomes" id="UP000092583"/>
    </source>
</evidence>
<name>A0A1B9ITQ2_9TREE</name>
<dbReference type="AlphaFoldDB" id="A0A1B9ITQ2"/>
<feature type="region of interest" description="Disordered" evidence="1">
    <location>
        <begin position="177"/>
        <end position="208"/>
    </location>
</feature>
<dbReference type="EMBL" id="KI669461">
    <property type="protein sequence ID" value="OCF58870.1"/>
    <property type="molecule type" value="Genomic_DNA"/>
</dbReference>
<proteinExistence type="predicted"/>
<evidence type="ECO:0000256" key="1">
    <source>
        <dbReference type="SAM" id="MobiDB-lite"/>
    </source>
</evidence>
<reference evidence="2 3" key="1">
    <citation type="submission" date="2013-07" db="EMBL/GenBank/DDBJ databases">
        <title>The Genome Sequence of Kwoniella mangroviensis CBS10435.</title>
        <authorList>
            <consortium name="The Broad Institute Genome Sequencing Platform"/>
            <person name="Cuomo C."/>
            <person name="Litvintseva A."/>
            <person name="Chen Y."/>
            <person name="Heitman J."/>
            <person name="Sun S."/>
            <person name="Springer D."/>
            <person name="Dromer F."/>
            <person name="Young S.K."/>
            <person name="Zeng Q."/>
            <person name="Gargeya S."/>
            <person name="Fitzgerald M."/>
            <person name="Abouelleil A."/>
            <person name="Alvarado L."/>
            <person name="Berlin A.M."/>
            <person name="Chapman S.B."/>
            <person name="Dewar J."/>
            <person name="Goldberg J."/>
            <person name="Griggs A."/>
            <person name="Gujja S."/>
            <person name="Hansen M."/>
            <person name="Howarth C."/>
            <person name="Imamovic A."/>
            <person name="Larimer J."/>
            <person name="McCowan C."/>
            <person name="Murphy C."/>
            <person name="Pearson M."/>
            <person name="Priest M."/>
            <person name="Roberts A."/>
            <person name="Saif S."/>
            <person name="Shea T."/>
            <person name="Sykes S."/>
            <person name="Wortman J."/>
            <person name="Nusbaum C."/>
            <person name="Birren B."/>
        </authorList>
    </citation>
    <scope>NUCLEOTIDE SEQUENCE [LARGE SCALE GENOMIC DNA]</scope>
    <source>
        <strain evidence="2 3">CBS 10435</strain>
    </source>
</reference>
<gene>
    <name evidence="2" type="ORF">L486_03361</name>
</gene>